<protein>
    <recommendedName>
        <fullName evidence="3">Butirosin biosynthesis protein H N-terminal domain-containing protein</fullName>
    </recommendedName>
</protein>
<dbReference type="OrthoDB" id="2669584at2"/>
<gene>
    <name evidence="1" type="ORF">B5M42_22270</name>
</gene>
<comment type="caution">
    <text evidence="1">The sequence shown here is derived from an EMBL/GenBank/DDBJ whole genome shotgun (WGS) entry which is preliminary data.</text>
</comment>
<reference evidence="1 2" key="1">
    <citation type="submission" date="2017-03" db="EMBL/GenBank/DDBJ databases">
        <title>Isolation of Levoglucosan Utilizing Bacteria.</title>
        <authorList>
            <person name="Arya A.S."/>
        </authorList>
    </citation>
    <scope>NUCLEOTIDE SEQUENCE [LARGE SCALE GENOMIC DNA]</scope>
    <source>
        <strain evidence="1 2">MEC069</strain>
    </source>
</reference>
<dbReference type="Proteomes" id="UP000298246">
    <property type="component" value="Unassembled WGS sequence"/>
</dbReference>
<dbReference type="RefSeq" id="WP_134756927.1">
    <property type="nucleotide sequence ID" value="NZ_MYFO02000001.1"/>
</dbReference>
<evidence type="ECO:0000313" key="1">
    <source>
        <dbReference type="EMBL" id="TFE83704.1"/>
    </source>
</evidence>
<organism evidence="1 2">
    <name type="scientific">Paenibacillus athensensis</name>
    <dbReference type="NCBI Taxonomy" id="1967502"/>
    <lineage>
        <taxon>Bacteria</taxon>
        <taxon>Bacillati</taxon>
        <taxon>Bacillota</taxon>
        <taxon>Bacilli</taxon>
        <taxon>Bacillales</taxon>
        <taxon>Paenibacillaceae</taxon>
        <taxon>Paenibacillus</taxon>
    </lineage>
</organism>
<dbReference type="EMBL" id="MYFO01000044">
    <property type="protein sequence ID" value="TFE83704.1"/>
    <property type="molecule type" value="Genomic_DNA"/>
</dbReference>
<proteinExistence type="predicted"/>
<keyword evidence="2" id="KW-1185">Reference proteome</keyword>
<evidence type="ECO:0000313" key="2">
    <source>
        <dbReference type="Proteomes" id="UP000298246"/>
    </source>
</evidence>
<sequence>MTQDVLFARPQLYTAGTHFIDCTEFLICSSIKTRGLPFHWLFSDNWGFSYRSLTDLSALEPDEPLPFWMNLEKLYGMKQTQHHGRTLEELAEEVILARGSTVILTGDIWDIPWSTICYRQTHMNHDILITGYNPRDRELYVVDFVPDFAGWVSFDVIDAFFTGGIELNGSTYGFELSAPQLAPERDMLLGQLSSAHARIQAGLAGLQRLYADLDGQDDCTGLIDIWWNPLKQIVAFRESFQEFLLFLRHHPQLALASAIPESTLETLETLTSKWFSFRNNLKKLQMKGQVPVTQIRSRLAPMIGLEADLLNDIGILLATLSQKE</sequence>
<evidence type="ECO:0008006" key="3">
    <source>
        <dbReference type="Google" id="ProtNLM"/>
    </source>
</evidence>
<accession>A0A4Y8PSA5</accession>
<name>A0A4Y8PSA5_9BACL</name>
<dbReference type="AlphaFoldDB" id="A0A4Y8PSA5"/>